<name>A0ABQ3FAE3_9GAMM</name>
<evidence type="ECO:0000313" key="3">
    <source>
        <dbReference type="Proteomes" id="UP000604243"/>
    </source>
</evidence>
<comment type="caution">
    <text evidence="2">The sequence shown here is derived from an EMBL/GenBank/DDBJ whole genome shotgun (WGS) entry which is preliminary data.</text>
</comment>
<organism evidence="2 3">
    <name type="scientific">Kushneria pakistanensis</name>
    <dbReference type="NCBI Taxonomy" id="1508770"/>
    <lineage>
        <taxon>Bacteria</taxon>
        <taxon>Pseudomonadati</taxon>
        <taxon>Pseudomonadota</taxon>
        <taxon>Gammaproteobacteria</taxon>
        <taxon>Oceanospirillales</taxon>
        <taxon>Halomonadaceae</taxon>
        <taxon>Kushneria</taxon>
    </lineage>
</organism>
<dbReference type="RefSeq" id="WP_189514370.1">
    <property type="nucleotide sequence ID" value="NZ_BMZM01000001.1"/>
</dbReference>
<dbReference type="Pfam" id="PF20091">
    <property type="entry name" value="Abhydrolase_10"/>
    <property type="match status" value="1"/>
</dbReference>
<keyword evidence="3" id="KW-1185">Reference proteome</keyword>
<dbReference type="InterPro" id="IPR045394">
    <property type="entry name" value="Abhydrolase_dom"/>
</dbReference>
<accession>A0ABQ3FAE3</accession>
<gene>
    <name evidence="2" type="ORF">GCM10010082_02750</name>
</gene>
<proteinExistence type="predicted"/>
<dbReference type="EMBL" id="BMZM01000001">
    <property type="protein sequence ID" value="GHC15600.1"/>
    <property type="molecule type" value="Genomic_DNA"/>
</dbReference>
<dbReference type="Proteomes" id="UP000604243">
    <property type="component" value="Unassembled WGS sequence"/>
</dbReference>
<sequence length="58" mass="6483">MRGSPLQGRRATVNARYDSSDAYIKAVRQHADRLVEQRLMLPDDVGFVVEAAPPFPVD</sequence>
<evidence type="ECO:0000313" key="2">
    <source>
        <dbReference type="EMBL" id="GHC15600.1"/>
    </source>
</evidence>
<evidence type="ECO:0000259" key="1">
    <source>
        <dbReference type="Pfam" id="PF20091"/>
    </source>
</evidence>
<reference evidence="3" key="1">
    <citation type="journal article" date="2019" name="Int. J. Syst. Evol. Microbiol.">
        <title>The Global Catalogue of Microorganisms (GCM) 10K type strain sequencing project: providing services to taxonomists for standard genome sequencing and annotation.</title>
        <authorList>
            <consortium name="The Broad Institute Genomics Platform"/>
            <consortium name="The Broad Institute Genome Sequencing Center for Infectious Disease"/>
            <person name="Wu L."/>
            <person name="Ma J."/>
        </authorList>
    </citation>
    <scope>NUCLEOTIDE SEQUENCE [LARGE SCALE GENOMIC DNA]</scope>
    <source>
        <strain evidence="3">KCTC 42082</strain>
    </source>
</reference>
<protein>
    <recommendedName>
        <fullName evidence="1">Alpha/beta hydrolase domain-containing protein</fullName>
    </recommendedName>
</protein>
<feature type="domain" description="Alpha/beta hydrolase" evidence="1">
    <location>
        <begin position="9"/>
        <end position="45"/>
    </location>
</feature>